<accession>A0A1Y2EW56</accession>
<evidence type="ECO:0000256" key="3">
    <source>
        <dbReference type="ARBA" id="ARBA00023187"/>
    </source>
</evidence>
<dbReference type="PANTHER" id="PTHR14089">
    <property type="entry name" value="PRE-MRNA-SPLICING FACTOR RBM22"/>
    <property type="match status" value="1"/>
</dbReference>
<proteinExistence type="predicted"/>
<evidence type="ECO:0000256" key="2">
    <source>
        <dbReference type="ARBA" id="ARBA00022884"/>
    </source>
</evidence>
<feature type="compositionally biased region" description="Basic and acidic residues" evidence="5">
    <location>
        <begin position="252"/>
        <end position="261"/>
    </location>
</feature>
<dbReference type="RefSeq" id="XP_040722428.1">
    <property type="nucleotide sequence ID" value="XM_040870127.1"/>
</dbReference>
<gene>
    <name evidence="7" type="ORF">BCR37DRAFT_383914</name>
</gene>
<reference evidence="7 8" key="1">
    <citation type="submission" date="2016-07" db="EMBL/GenBank/DDBJ databases">
        <title>Pervasive Adenine N6-methylation of Active Genes in Fungi.</title>
        <authorList>
            <consortium name="DOE Joint Genome Institute"/>
            <person name="Mondo S.J."/>
            <person name="Dannebaum R.O."/>
            <person name="Kuo R.C."/>
            <person name="Labutti K."/>
            <person name="Haridas S."/>
            <person name="Kuo A."/>
            <person name="Salamov A."/>
            <person name="Ahrendt S.R."/>
            <person name="Lipzen A."/>
            <person name="Sullivan W."/>
            <person name="Andreopoulos W.B."/>
            <person name="Clum A."/>
            <person name="Lindquist E."/>
            <person name="Daum C."/>
            <person name="Ramamoorthy G.K."/>
            <person name="Gryganskyi A."/>
            <person name="Culley D."/>
            <person name="Magnuson J.K."/>
            <person name="James T.Y."/>
            <person name="O'Malley M.A."/>
            <person name="Stajich J.E."/>
            <person name="Spatafora J.W."/>
            <person name="Visel A."/>
            <person name="Grigoriev I.V."/>
        </authorList>
    </citation>
    <scope>NUCLEOTIDE SEQUENCE [LARGE SCALE GENOMIC DNA]</scope>
    <source>
        <strain evidence="7 8">12-1054</strain>
    </source>
</reference>
<feature type="domain" description="RRM" evidence="6">
    <location>
        <begin position="102"/>
        <end position="176"/>
    </location>
</feature>
<keyword evidence="2 4" id="KW-0694">RNA-binding</keyword>
<dbReference type="SUPFAM" id="SSF54928">
    <property type="entry name" value="RNA-binding domain, RBD"/>
    <property type="match status" value="1"/>
</dbReference>
<sequence>MEGEQVAVVPRDARYTDITPDNTHTAVDETAQAVKKRRPARRQAEGRRAGAHGGSGGVAAPGQVYNIWYSAWSGGDREDRLASEAKAENDMGGVGSFLRQNHTLYVGRITTTNDIEEQVANAFCVWGQVERIRVLNSRGIAFVTYLHQHSAEFAKEAMAHQSLASDEVLNVRWASQDPNPQAAERDARRAEEQAAAAIRKVLPAAFLAELEGSAHGGKRKREDFGLEGYRPPDAVWFQRGQGAVNPAGRTEGSQEAKRIEVGDGQEEEVEEQSTGIVGGRALQALKQLQERKAASPVVKQPPRPAKKPALVAYDSDEE</sequence>
<dbReference type="InterPro" id="IPR012677">
    <property type="entry name" value="Nucleotide-bd_a/b_plait_sf"/>
</dbReference>
<dbReference type="EMBL" id="MCFI01000025">
    <property type="protein sequence ID" value="ORY75780.1"/>
    <property type="molecule type" value="Genomic_DNA"/>
</dbReference>
<evidence type="ECO:0000256" key="1">
    <source>
        <dbReference type="ARBA" id="ARBA00022728"/>
    </source>
</evidence>
<evidence type="ECO:0000259" key="6">
    <source>
        <dbReference type="PROSITE" id="PS50102"/>
    </source>
</evidence>
<dbReference type="SMART" id="SM00360">
    <property type="entry name" value="RRM"/>
    <property type="match status" value="1"/>
</dbReference>
<feature type="region of interest" description="Disordered" evidence="5">
    <location>
        <begin position="291"/>
        <end position="318"/>
    </location>
</feature>
<dbReference type="InterPro" id="IPR000504">
    <property type="entry name" value="RRM_dom"/>
</dbReference>
<dbReference type="InterPro" id="IPR034181">
    <property type="entry name" value="Cwc2_RRM"/>
</dbReference>
<dbReference type="GO" id="GO:0071007">
    <property type="term" value="C:U2-type catalytic step 2 spliceosome"/>
    <property type="evidence" value="ECO:0007669"/>
    <property type="project" value="TreeGrafter"/>
</dbReference>
<dbReference type="PANTHER" id="PTHR14089:SF2">
    <property type="entry name" value="PRE-MRNA-SPLICING FACTOR CWC2"/>
    <property type="match status" value="1"/>
</dbReference>
<protein>
    <recommendedName>
        <fullName evidence="6">RRM domain-containing protein</fullName>
    </recommendedName>
</protein>
<dbReference type="GO" id="GO:0036002">
    <property type="term" value="F:pre-mRNA binding"/>
    <property type="evidence" value="ECO:0007669"/>
    <property type="project" value="TreeGrafter"/>
</dbReference>
<keyword evidence="1" id="KW-0747">Spliceosome</keyword>
<dbReference type="Proteomes" id="UP000193685">
    <property type="component" value="Unassembled WGS sequence"/>
</dbReference>
<feature type="region of interest" description="Disordered" evidence="5">
    <location>
        <begin position="16"/>
        <end position="57"/>
    </location>
</feature>
<comment type="caution">
    <text evidence="7">The sequence shown here is derived from an EMBL/GenBank/DDBJ whole genome shotgun (WGS) entry which is preliminary data.</text>
</comment>
<dbReference type="CDD" id="cd12360">
    <property type="entry name" value="RRM_cwf2"/>
    <property type="match status" value="1"/>
</dbReference>
<feature type="region of interest" description="Disordered" evidence="5">
    <location>
        <begin position="243"/>
        <end position="278"/>
    </location>
</feature>
<dbReference type="GO" id="GO:0000974">
    <property type="term" value="C:Prp19 complex"/>
    <property type="evidence" value="ECO:0007669"/>
    <property type="project" value="TreeGrafter"/>
</dbReference>
<dbReference type="PROSITE" id="PS50102">
    <property type="entry name" value="RRM"/>
    <property type="match status" value="1"/>
</dbReference>
<name>A0A1Y2EW56_PROLT</name>
<keyword evidence="8" id="KW-1185">Reference proteome</keyword>
<dbReference type="InterPro" id="IPR035979">
    <property type="entry name" value="RBD_domain_sf"/>
</dbReference>
<evidence type="ECO:0000313" key="8">
    <source>
        <dbReference type="Proteomes" id="UP000193685"/>
    </source>
</evidence>
<dbReference type="AlphaFoldDB" id="A0A1Y2EW56"/>
<evidence type="ECO:0000256" key="4">
    <source>
        <dbReference type="PROSITE-ProRule" id="PRU00176"/>
    </source>
</evidence>
<dbReference type="InterPro" id="IPR039171">
    <property type="entry name" value="Cwc2/Slt11"/>
</dbReference>
<dbReference type="GeneID" id="63786726"/>
<dbReference type="Pfam" id="PF00076">
    <property type="entry name" value="RRM_1"/>
    <property type="match status" value="1"/>
</dbReference>
<dbReference type="FunFam" id="3.30.70.330:FF:000502">
    <property type="entry name" value="Pre-mRNA-splicing factor cwc2, putative"/>
    <property type="match status" value="1"/>
</dbReference>
<keyword evidence="3" id="KW-0508">mRNA splicing</keyword>
<evidence type="ECO:0000313" key="7">
    <source>
        <dbReference type="EMBL" id="ORY75780.1"/>
    </source>
</evidence>
<evidence type="ECO:0000256" key="5">
    <source>
        <dbReference type="SAM" id="MobiDB-lite"/>
    </source>
</evidence>
<dbReference type="GO" id="GO:0017070">
    <property type="term" value="F:U6 snRNA binding"/>
    <property type="evidence" value="ECO:0007669"/>
    <property type="project" value="TreeGrafter"/>
</dbReference>
<keyword evidence="1" id="KW-0507">mRNA processing</keyword>
<dbReference type="GO" id="GO:0071006">
    <property type="term" value="C:U2-type catalytic step 1 spliceosome"/>
    <property type="evidence" value="ECO:0007669"/>
    <property type="project" value="TreeGrafter"/>
</dbReference>
<dbReference type="STRING" id="56484.A0A1Y2EW56"/>
<dbReference type="GO" id="GO:0008380">
    <property type="term" value="P:RNA splicing"/>
    <property type="evidence" value="ECO:0007669"/>
    <property type="project" value="UniProtKB-KW"/>
</dbReference>
<organism evidence="7 8">
    <name type="scientific">Protomyces lactucae-debilis</name>
    <dbReference type="NCBI Taxonomy" id="2754530"/>
    <lineage>
        <taxon>Eukaryota</taxon>
        <taxon>Fungi</taxon>
        <taxon>Dikarya</taxon>
        <taxon>Ascomycota</taxon>
        <taxon>Taphrinomycotina</taxon>
        <taxon>Taphrinomycetes</taxon>
        <taxon>Taphrinales</taxon>
        <taxon>Protomycetaceae</taxon>
        <taxon>Protomyces</taxon>
    </lineage>
</organism>
<dbReference type="OrthoDB" id="10251848at2759"/>
<dbReference type="Gene3D" id="3.30.70.330">
    <property type="match status" value="1"/>
</dbReference>